<keyword evidence="2" id="KW-1185">Reference proteome</keyword>
<comment type="caution">
    <text evidence="1">The sequence shown here is derived from an EMBL/GenBank/DDBJ whole genome shotgun (WGS) entry which is preliminary data.</text>
</comment>
<name>M8DEQ7_THETY</name>
<protein>
    <submittedName>
        <fullName evidence="1">Uncharacterized protein</fullName>
    </submittedName>
</protein>
<evidence type="ECO:0000313" key="2">
    <source>
        <dbReference type="Proteomes" id="UP000013242"/>
    </source>
</evidence>
<dbReference type="Proteomes" id="UP000013242">
    <property type="component" value="Unassembled WGS sequence"/>
</dbReference>
<sequence length="71" mass="8481">MFFNRGRIHRDKLTEDNAHIFEDIDLVLKDRGQIIMRELINKKAESPIRRKRFKDVKATKMSNDKIIAEII</sequence>
<gene>
    <name evidence="1" type="ORF">TthWC1_1960</name>
</gene>
<dbReference type="EMBL" id="AMYG01000044">
    <property type="protein sequence ID" value="EMT38522.1"/>
    <property type="molecule type" value="Genomic_DNA"/>
</dbReference>
<reference evidence="1 2" key="1">
    <citation type="journal article" date="2013" name="PLoS ONE">
        <title>Genomic Evaluation of Thermoanaerobacter spp. for the Construction of Designer Co-Cultures to Improve Lignocellulosic Biofuel Production.</title>
        <authorList>
            <person name="Verbeke T.J."/>
            <person name="Zhang X."/>
            <person name="Henrissat B."/>
            <person name="Spicer V."/>
            <person name="Rydzak T."/>
            <person name="Krokhin O.V."/>
            <person name="Fristensky B."/>
            <person name="Levin D.B."/>
            <person name="Sparling R."/>
        </authorList>
    </citation>
    <scope>NUCLEOTIDE SEQUENCE [LARGE SCALE GENOMIC DNA]</scope>
    <source>
        <strain evidence="1 2">WC1</strain>
    </source>
</reference>
<dbReference type="AlphaFoldDB" id="M8DEQ7"/>
<proteinExistence type="predicted"/>
<organism evidence="1 2">
    <name type="scientific">Thermoanaerobacter thermohydrosulfuricus WC1</name>
    <dbReference type="NCBI Taxonomy" id="1198630"/>
    <lineage>
        <taxon>Bacteria</taxon>
        <taxon>Bacillati</taxon>
        <taxon>Bacillota</taxon>
        <taxon>Clostridia</taxon>
        <taxon>Thermoanaerobacterales</taxon>
        <taxon>Thermoanaerobacteraceae</taxon>
        <taxon>Thermoanaerobacter</taxon>
    </lineage>
</organism>
<dbReference type="PATRIC" id="fig|1198630.3.peg.1976"/>
<evidence type="ECO:0000313" key="1">
    <source>
        <dbReference type="EMBL" id="EMT38522.1"/>
    </source>
</evidence>
<accession>M8DEQ7</accession>
<dbReference type="HOGENOM" id="CLU_2738752_0_0_9"/>